<dbReference type="EMBL" id="JASBWR010000043">
    <property type="protein sequence ID" value="KAJ9104035.1"/>
    <property type="molecule type" value="Genomic_DNA"/>
</dbReference>
<sequence length="994" mass="110017">MPTSTGGVKRKRFAYDDGFRVPTVQQSYLFAEPVVSRVKHPQNLISTFSKPNERLPASKRDYREGRPSSSISCSHPFSASKRGLSVSPNLSSVRQESWSMSLCNQGRQRESSTFNSRSSILEQEGLSKSKRKSNTAFESASTKCSSANLSFPASTTSSSSSSLLPAHLRPSAINDQDLLSAERYASSLRLLATWESIALKYADIDPEEDAEIDIATGRIVRGKDKVARMPDRVIGGTSESDEEAKETRTKENSIRAKGDSDKCQQTATSNDSELFLAVYSPTLDEEASEASDIDELDTWDKDEMEIQIEALPLSHTTKPRTHRPWTADDDVDLQEFMRAEERRRALFGDIDEEEDRDREEEENDACVNARVMDKEEAMSRRTIHASIPYFPPDYQASPVISANPPQRGSTTLKGVSLDESSERTYCETQEAEDELGQLFETLPQLPNLERCNPIFDASRASSPIPQVADSASTYLRQSSPSSASSYLMSHHTDGANSSNEGTSIRKHNHSRDPYTSPRLEEEDICERALLGSSFAEPDEVADDTNPYRQFVSSPCAEPIKRFSFYNAKRSSKDDEARYTPEYPLELVVEVPMRNRPAVRMDTGPFPIIAMPDEDSCAMDQPGLRRSSRRAVQGKSYALRKKRNRRPLQRKPVVYEDETGLNNDHPIISSASPLAERAFPLSLPEGEMSNQVLADAAEIDNSTFSLLDSSRSPSVVEGTPEPASPHDFSSLGLSSIHNCFFENGRQASSPGLQSETVPIGCRLGIKDATKQCTTPAIVQEGLGDFAFPQLLDDTASPVDSNLAVVEQQIILMGAEPISAQPCVPDADYMRRATTSHSQSENRNTGRDVARNGKTHLNNPVLLPNSDTANSFLESHASLHGNHLEATTSARPIDVTDLEDDEDILLLGATFEDEAEIIWPEIKPDILPPDVIPPTQPEDPTAVCEMSFRSVKGEKKELSTFTAPFRCSRIIDLTGDDICDDDEHDELDEWSSSCRL</sequence>
<name>A0ACC2VX40_9TREE</name>
<accession>A0ACC2VX40</accession>
<evidence type="ECO:0000313" key="1">
    <source>
        <dbReference type="EMBL" id="KAJ9104035.1"/>
    </source>
</evidence>
<gene>
    <name evidence="1" type="ORF">QFC19_004169</name>
</gene>
<evidence type="ECO:0000313" key="2">
    <source>
        <dbReference type="Proteomes" id="UP001241377"/>
    </source>
</evidence>
<organism evidence="1 2">
    <name type="scientific">Naganishia cerealis</name>
    <dbReference type="NCBI Taxonomy" id="610337"/>
    <lineage>
        <taxon>Eukaryota</taxon>
        <taxon>Fungi</taxon>
        <taxon>Dikarya</taxon>
        <taxon>Basidiomycota</taxon>
        <taxon>Agaricomycotina</taxon>
        <taxon>Tremellomycetes</taxon>
        <taxon>Filobasidiales</taxon>
        <taxon>Filobasidiaceae</taxon>
        <taxon>Naganishia</taxon>
    </lineage>
</organism>
<reference evidence="1" key="1">
    <citation type="submission" date="2023-04" db="EMBL/GenBank/DDBJ databases">
        <title>Draft Genome sequencing of Naganishia species isolated from polar environments using Oxford Nanopore Technology.</title>
        <authorList>
            <person name="Leo P."/>
            <person name="Venkateswaran K."/>
        </authorList>
    </citation>
    <scope>NUCLEOTIDE SEQUENCE</scope>
    <source>
        <strain evidence="1">MNA-CCFEE 5261</strain>
    </source>
</reference>
<dbReference type="Proteomes" id="UP001241377">
    <property type="component" value="Unassembled WGS sequence"/>
</dbReference>
<proteinExistence type="predicted"/>
<protein>
    <submittedName>
        <fullName evidence="1">Uncharacterized protein</fullName>
    </submittedName>
</protein>
<keyword evidence="2" id="KW-1185">Reference proteome</keyword>
<comment type="caution">
    <text evidence="1">The sequence shown here is derived from an EMBL/GenBank/DDBJ whole genome shotgun (WGS) entry which is preliminary data.</text>
</comment>